<dbReference type="EMBL" id="ASRX01000042">
    <property type="protein sequence ID" value="EYF03824.1"/>
    <property type="molecule type" value="Genomic_DNA"/>
</dbReference>
<dbReference type="RefSeq" id="WP_052375890.1">
    <property type="nucleotide sequence ID" value="NZ_ASRX01000042.1"/>
</dbReference>
<sequence length="218" mass="24499">MTNPERPHPQSLPEVSAREAPGAREVPSAVDPLAPPAPQRAATTEDLERALRFVHLVEMQTKARLAELSATVSALSEVLIGQGHVPLEAYEKRKHLTVLRENERSGTEAGVMLSDIPDKYALAALPEIDCEARIPLCKARCCALRFALSVQDLDERVVRWDYGRPYQIAQRPDGYCVHIDERSGGCTIYAQRPGVCRSYDCRRDRRIWTDFERRIPAP</sequence>
<dbReference type="Pfam" id="PF03692">
    <property type="entry name" value="CxxCxxCC"/>
    <property type="match status" value="1"/>
</dbReference>
<protein>
    <recommendedName>
        <fullName evidence="4">YkgJ family cysteine cluster protein</fullName>
    </recommendedName>
</protein>
<organism evidence="2 3">
    <name type="scientific">Chondromyces apiculatus DSM 436</name>
    <dbReference type="NCBI Taxonomy" id="1192034"/>
    <lineage>
        <taxon>Bacteria</taxon>
        <taxon>Pseudomonadati</taxon>
        <taxon>Myxococcota</taxon>
        <taxon>Polyangia</taxon>
        <taxon>Polyangiales</taxon>
        <taxon>Polyangiaceae</taxon>
        <taxon>Chondromyces</taxon>
    </lineage>
</organism>
<dbReference type="Proteomes" id="UP000019678">
    <property type="component" value="Unassembled WGS sequence"/>
</dbReference>
<dbReference type="AlphaFoldDB" id="A0A017T3I9"/>
<dbReference type="InterPro" id="IPR005358">
    <property type="entry name" value="Puta_zinc/iron-chelating_dom"/>
</dbReference>
<reference evidence="2 3" key="1">
    <citation type="submission" date="2013-05" db="EMBL/GenBank/DDBJ databases">
        <title>Genome assembly of Chondromyces apiculatus DSM 436.</title>
        <authorList>
            <person name="Sharma G."/>
            <person name="Khatri I."/>
            <person name="Kaur C."/>
            <person name="Mayilraj S."/>
            <person name="Subramanian S."/>
        </authorList>
    </citation>
    <scope>NUCLEOTIDE SEQUENCE [LARGE SCALE GENOMIC DNA]</scope>
    <source>
        <strain evidence="2 3">DSM 436</strain>
    </source>
</reference>
<evidence type="ECO:0000313" key="2">
    <source>
        <dbReference type="EMBL" id="EYF03824.1"/>
    </source>
</evidence>
<evidence type="ECO:0000313" key="3">
    <source>
        <dbReference type="Proteomes" id="UP000019678"/>
    </source>
</evidence>
<dbReference type="OrthoDB" id="275146at2"/>
<name>A0A017T3I9_9BACT</name>
<keyword evidence="3" id="KW-1185">Reference proteome</keyword>
<dbReference type="STRING" id="1192034.CAP_5254"/>
<evidence type="ECO:0008006" key="4">
    <source>
        <dbReference type="Google" id="ProtNLM"/>
    </source>
</evidence>
<evidence type="ECO:0000256" key="1">
    <source>
        <dbReference type="SAM" id="MobiDB-lite"/>
    </source>
</evidence>
<dbReference type="eggNOG" id="COG0727">
    <property type="taxonomic scope" value="Bacteria"/>
</dbReference>
<gene>
    <name evidence="2" type="ORF">CAP_5254</name>
</gene>
<accession>A0A017T3I9</accession>
<comment type="caution">
    <text evidence="2">The sequence shown here is derived from an EMBL/GenBank/DDBJ whole genome shotgun (WGS) entry which is preliminary data.</text>
</comment>
<proteinExistence type="predicted"/>
<feature type="region of interest" description="Disordered" evidence="1">
    <location>
        <begin position="1"/>
        <end position="43"/>
    </location>
</feature>